<feature type="compositionally biased region" description="Low complexity" evidence="10">
    <location>
        <begin position="95"/>
        <end position="108"/>
    </location>
</feature>
<dbReference type="RefSeq" id="WP_161870394.1">
    <property type="nucleotide sequence ID" value="NZ_MAEI02000001.1"/>
</dbReference>
<name>A0ABV0F7G2_9ENTE</name>
<keyword evidence="6" id="KW-0653">Protein transport</keyword>
<dbReference type="InterPro" id="IPR003849">
    <property type="entry name" value="Preprotein_translocase_YajC"/>
</dbReference>
<keyword evidence="7" id="KW-1133">Transmembrane helix</keyword>
<sequence length="118" mass="12963">MEFLILIIPMALMMFFMSRSSKKQQQQRQDTLNAMKVGDEVITIGGLHGVLSEVNEKTVVLDCEGIYLEFEKSAMKTVTPGKGVVNDDTVTTVSEEAEVAEPTTTVEETAGDTTEETK</sequence>
<feature type="region of interest" description="Disordered" evidence="10">
    <location>
        <begin position="95"/>
        <end position="118"/>
    </location>
</feature>
<gene>
    <name evidence="11" type="ORF">BAU18_002675</name>
</gene>
<comment type="subcellular location">
    <subcellularLocation>
        <location evidence="1">Cell membrane</location>
        <topology evidence="1">Single-pass membrane protein</topology>
    </subcellularLocation>
</comment>
<keyword evidence="8" id="KW-0811">Translocation</keyword>
<reference evidence="11 12" key="2">
    <citation type="submission" date="2024-02" db="EMBL/GenBank/DDBJ databases">
        <title>The Genome Sequence of Enterococcus diestrammenae JM9A.</title>
        <authorList>
            <person name="Earl A."/>
            <person name="Manson A."/>
            <person name="Gilmore M."/>
            <person name="Sanders J."/>
            <person name="Shea T."/>
            <person name="Howe W."/>
            <person name="Livny J."/>
            <person name="Cuomo C."/>
            <person name="Neafsey D."/>
            <person name="Birren B."/>
        </authorList>
    </citation>
    <scope>NUCLEOTIDE SEQUENCE [LARGE SCALE GENOMIC DNA]</scope>
    <source>
        <strain evidence="11 12">JM9A</strain>
    </source>
</reference>
<protein>
    <submittedName>
        <fullName evidence="11">Preprotein translocase, YajC subunit</fullName>
    </submittedName>
</protein>
<organism evidence="11 12">
    <name type="scientific">Enterococcus diestrammenae</name>
    <dbReference type="NCBI Taxonomy" id="1155073"/>
    <lineage>
        <taxon>Bacteria</taxon>
        <taxon>Bacillati</taxon>
        <taxon>Bacillota</taxon>
        <taxon>Bacilli</taxon>
        <taxon>Lactobacillales</taxon>
        <taxon>Enterococcaceae</taxon>
        <taxon>Enterococcus</taxon>
    </lineage>
</organism>
<evidence type="ECO:0000256" key="2">
    <source>
        <dbReference type="ARBA" id="ARBA00006742"/>
    </source>
</evidence>
<dbReference type="SMART" id="SM01323">
    <property type="entry name" value="YajC"/>
    <property type="match status" value="1"/>
</dbReference>
<dbReference type="PANTHER" id="PTHR33909:SF1">
    <property type="entry name" value="SEC TRANSLOCON ACCESSORY COMPLEX SUBUNIT YAJC"/>
    <property type="match status" value="1"/>
</dbReference>
<keyword evidence="12" id="KW-1185">Reference proteome</keyword>
<keyword evidence="9" id="KW-0472">Membrane</keyword>
<accession>A0ABV0F7G2</accession>
<evidence type="ECO:0000313" key="11">
    <source>
        <dbReference type="EMBL" id="MEO1783056.1"/>
    </source>
</evidence>
<dbReference type="EMBL" id="MAEI02000001">
    <property type="protein sequence ID" value="MEO1783056.1"/>
    <property type="molecule type" value="Genomic_DNA"/>
</dbReference>
<evidence type="ECO:0000256" key="6">
    <source>
        <dbReference type="ARBA" id="ARBA00022927"/>
    </source>
</evidence>
<evidence type="ECO:0000256" key="5">
    <source>
        <dbReference type="ARBA" id="ARBA00022692"/>
    </source>
</evidence>
<evidence type="ECO:0000256" key="10">
    <source>
        <dbReference type="SAM" id="MobiDB-lite"/>
    </source>
</evidence>
<comment type="caution">
    <text evidence="11">The sequence shown here is derived from an EMBL/GenBank/DDBJ whole genome shotgun (WGS) entry which is preliminary data.</text>
</comment>
<comment type="similarity">
    <text evidence="2">Belongs to the YajC family.</text>
</comment>
<evidence type="ECO:0000313" key="12">
    <source>
        <dbReference type="Proteomes" id="UP001429357"/>
    </source>
</evidence>
<reference evidence="12" key="1">
    <citation type="submission" date="2016-06" db="EMBL/GenBank/DDBJ databases">
        <title>Four novel species of enterococci isolated from chicken manure.</title>
        <authorList>
            <person name="Van Tyne D."/>
        </authorList>
    </citation>
    <scope>NUCLEOTIDE SEQUENCE [LARGE SCALE GENOMIC DNA]</scope>
    <source>
        <strain evidence="12">JM9A</strain>
    </source>
</reference>
<dbReference type="PRINTS" id="PR01853">
    <property type="entry name" value="YAJCTRNLCASE"/>
</dbReference>
<dbReference type="Proteomes" id="UP001429357">
    <property type="component" value="Unassembled WGS sequence"/>
</dbReference>
<dbReference type="PANTHER" id="PTHR33909">
    <property type="entry name" value="SEC TRANSLOCON ACCESSORY COMPLEX SUBUNIT YAJC"/>
    <property type="match status" value="1"/>
</dbReference>
<keyword evidence="4" id="KW-1003">Cell membrane</keyword>
<feature type="compositionally biased region" description="Acidic residues" evidence="10">
    <location>
        <begin position="109"/>
        <end position="118"/>
    </location>
</feature>
<dbReference type="NCBIfam" id="TIGR00739">
    <property type="entry name" value="yajC"/>
    <property type="match status" value="1"/>
</dbReference>
<dbReference type="Pfam" id="PF02699">
    <property type="entry name" value="YajC"/>
    <property type="match status" value="1"/>
</dbReference>
<keyword evidence="5" id="KW-0812">Transmembrane</keyword>
<keyword evidence="3" id="KW-0813">Transport</keyword>
<evidence type="ECO:0000256" key="9">
    <source>
        <dbReference type="ARBA" id="ARBA00023136"/>
    </source>
</evidence>
<evidence type="ECO:0000256" key="3">
    <source>
        <dbReference type="ARBA" id="ARBA00022448"/>
    </source>
</evidence>
<evidence type="ECO:0000256" key="7">
    <source>
        <dbReference type="ARBA" id="ARBA00022989"/>
    </source>
</evidence>
<evidence type="ECO:0000256" key="8">
    <source>
        <dbReference type="ARBA" id="ARBA00023010"/>
    </source>
</evidence>
<evidence type="ECO:0000256" key="4">
    <source>
        <dbReference type="ARBA" id="ARBA00022475"/>
    </source>
</evidence>
<proteinExistence type="inferred from homology"/>
<evidence type="ECO:0000256" key="1">
    <source>
        <dbReference type="ARBA" id="ARBA00004162"/>
    </source>
</evidence>